<feature type="transmembrane region" description="Helical" evidence="8">
    <location>
        <begin position="59"/>
        <end position="77"/>
    </location>
</feature>
<feature type="transmembrane region" description="Helical" evidence="8">
    <location>
        <begin position="273"/>
        <end position="293"/>
    </location>
</feature>
<evidence type="ECO:0000256" key="1">
    <source>
        <dbReference type="ARBA" id="ARBA00004651"/>
    </source>
</evidence>
<dbReference type="Proteomes" id="UP000477739">
    <property type="component" value="Unassembled WGS sequence"/>
</dbReference>
<reference evidence="9 10" key="1">
    <citation type="submission" date="2019-11" db="EMBL/GenBank/DDBJ databases">
        <title>Escherichia alba sp. nov. isolated from the gut of plastic-eating superworms Zophobas atratus.</title>
        <authorList>
            <person name="Yang Y."/>
        </authorList>
    </citation>
    <scope>NUCLEOTIDE SEQUENCE [LARGE SCALE GENOMIC DNA]</scope>
    <source>
        <strain evidence="10">BIT-B35</strain>
    </source>
</reference>
<feature type="transmembrane region" description="Helical" evidence="8">
    <location>
        <begin position="186"/>
        <end position="208"/>
    </location>
</feature>
<evidence type="ECO:0000256" key="2">
    <source>
        <dbReference type="ARBA" id="ARBA00007935"/>
    </source>
</evidence>
<evidence type="ECO:0000313" key="10">
    <source>
        <dbReference type="Proteomes" id="UP000477739"/>
    </source>
</evidence>
<comment type="caution">
    <text evidence="9">The sequence shown here is derived from an EMBL/GenBank/DDBJ whole genome shotgun (WGS) entry which is preliminary data.</text>
</comment>
<dbReference type="GO" id="GO:0005886">
    <property type="term" value="C:plasma membrane"/>
    <property type="evidence" value="ECO:0007669"/>
    <property type="project" value="UniProtKB-SubCell"/>
</dbReference>
<dbReference type="Gene3D" id="1.10.3470.10">
    <property type="entry name" value="ABC transporter involved in vitamin B12 uptake, BtuC"/>
    <property type="match status" value="1"/>
</dbReference>
<keyword evidence="4" id="KW-1003">Cell membrane</keyword>
<name>A0A6L6ILI2_9ENTR</name>
<keyword evidence="7 8" id="KW-0472">Membrane</keyword>
<evidence type="ECO:0000256" key="4">
    <source>
        <dbReference type="ARBA" id="ARBA00022475"/>
    </source>
</evidence>
<dbReference type="AlphaFoldDB" id="A0A6L6ILI2"/>
<dbReference type="PANTHER" id="PTHR30472:SF24">
    <property type="entry name" value="FERRIC ENTEROBACTIN TRANSPORT SYSTEM PERMEASE PROTEIN FEPG"/>
    <property type="match status" value="1"/>
</dbReference>
<dbReference type="CDD" id="cd06550">
    <property type="entry name" value="TM_ABC_iron-siderophores_like"/>
    <property type="match status" value="1"/>
</dbReference>
<organism evidence="9 10">
    <name type="scientific">Intestinirhabdus alba</name>
    <dbReference type="NCBI Taxonomy" id="2899544"/>
    <lineage>
        <taxon>Bacteria</taxon>
        <taxon>Pseudomonadati</taxon>
        <taxon>Pseudomonadota</taxon>
        <taxon>Gammaproteobacteria</taxon>
        <taxon>Enterobacterales</taxon>
        <taxon>Enterobacteriaceae</taxon>
        <taxon>Intestinirhabdus</taxon>
    </lineage>
</organism>
<evidence type="ECO:0000256" key="5">
    <source>
        <dbReference type="ARBA" id="ARBA00022692"/>
    </source>
</evidence>
<evidence type="ECO:0000313" key="9">
    <source>
        <dbReference type="EMBL" id="MTH46804.1"/>
    </source>
</evidence>
<keyword evidence="5 8" id="KW-0812">Transmembrane</keyword>
<evidence type="ECO:0000256" key="7">
    <source>
        <dbReference type="ARBA" id="ARBA00023136"/>
    </source>
</evidence>
<dbReference type="Pfam" id="PF01032">
    <property type="entry name" value="FecCD"/>
    <property type="match status" value="1"/>
</dbReference>
<protein>
    <submittedName>
        <fullName evidence="9">Iron chelate uptake ABC transporter family permease subunit</fullName>
    </submittedName>
</protein>
<feature type="transmembrane region" description="Helical" evidence="8">
    <location>
        <begin position="113"/>
        <end position="132"/>
    </location>
</feature>
<comment type="subcellular location">
    <subcellularLocation>
        <location evidence="1">Cell membrane</location>
        <topology evidence="1">Multi-pass membrane protein</topology>
    </subcellularLocation>
</comment>
<dbReference type="EMBL" id="WMJZ01000013">
    <property type="protein sequence ID" value="MTH46804.1"/>
    <property type="molecule type" value="Genomic_DNA"/>
</dbReference>
<evidence type="ECO:0000256" key="6">
    <source>
        <dbReference type="ARBA" id="ARBA00022989"/>
    </source>
</evidence>
<dbReference type="GO" id="GO:0033214">
    <property type="term" value="P:siderophore-iron import into cell"/>
    <property type="evidence" value="ECO:0007669"/>
    <property type="project" value="TreeGrafter"/>
</dbReference>
<keyword evidence="10" id="KW-1185">Reference proteome</keyword>
<dbReference type="InterPro" id="IPR000522">
    <property type="entry name" value="ABC_transptr_permease_BtuC"/>
</dbReference>
<evidence type="ECO:0000256" key="3">
    <source>
        <dbReference type="ARBA" id="ARBA00022448"/>
    </source>
</evidence>
<keyword evidence="6 8" id="KW-1133">Transmembrane helix</keyword>
<dbReference type="InterPro" id="IPR037294">
    <property type="entry name" value="ABC_BtuC-like"/>
</dbReference>
<comment type="similarity">
    <text evidence="2">Belongs to the binding-protein-dependent transport system permease family. FecCD subfamily.</text>
</comment>
<dbReference type="GO" id="GO:0022857">
    <property type="term" value="F:transmembrane transporter activity"/>
    <property type="evidence" value="ECO:0007669"/>
    <property type="project" value="InterPro"/>
</dbReference>
<keyword evidence="3" id="KW-0813">Transport</keyword>
<feature type="transmembrane region" description="Helical" evidence="8">
    <location>
        <begin position="89"/>
        <end position="107"/>
    </location>
</feature>
<sequence>MSRRALGICLTLGALLCVAGAYALTIGRLTLSAEAVWQGIVGGDPMAERIVRTIRLPRVLTAVLVGYALGASGAIFQSVSRNALGSPDVIGFTTGAASGALVQIVLLDGGRGAVVLSAILGGLATALLVYGLARVHGTVKGYRLVLMGIGVGAVLSAFNGLLLVKGDLDNAVSAALWLAGTTQGRGWLHVVPVAIGLGLLLPVMLLCLKALNVMRLGDDVASQLGIPVERIRRIVTFCAVVLAAVATSAAGPIAFIALIAPQLAARLTRSPNLPLFSGGLVGASLLLGADVIARIQPLSLTVPVGLLTGVSGGLWLLVLLLRGAPR</sequence>
<proteinExistence type="inferred from homology"/>
<accession>A0A6L6ILI2</accession>
<gene>
    <name evidence="9" type="ORF">GJV78_11180</name>
</gene>
<dbReference type="OrthoDB" id="9055647at2"/>
<evidence type="ECO:0000256" key="8">
    <source>
        <dbReference type="SAM" id="Phobius"/>
    </source>
</evidence>
<feature type="transmembrane region" description="Helical" evidence="8">
    <location>
        <begin position="300"/>
        <end position="321"/>
    </location>
</feature>
<dbReference type="PANTHER" id="PTHR30472">
    <property type="entry name" value="FERRIC ENTEROBACTIN TRANSPORT SYSTEM PERMEASE PROTEIN"/>
    <property type="match status" value="1"/>
</dbReference>
<dbReference type="SUPFAM" id="SSF81345">
    <property type="entry name" value="ABC transporter involved in vitamin B12 uptake, BtuC"/>
    <property type="match status" value="1"/>
</dbReference>
<dbReference type="RefSeq" id="WP_155108423.1">
    <property type="nucleotide sequence ID" value="NZ_WMJZ01000013.1"/>
</dbReference>
<feature type="transmembrane region" description="Helical" evidence="8">
    <location>
        <begin position="144"/>
        <end position="166"/>
    </location>
</feature>
<feature type="transmembrane region" description="Helical" evidence="8">
    <location>
        <begin position="234"/>
        <end position="261"/>
    </location>
</feature>